<dbReference type="Gene3D" id="3.90.190.10">
    <property type="entry name" value="Protein tyrosine phosphatase superfamily"/>
    <property type="match status" value="1"/>
</dbReference>
<name>A0ABW3YDM6_9ACTN</name>
<evidence type="ECO:0000256" key="1">
    <source>
        <dbReference type="ARBA" id="ARBA00009580"/>
    </source>
</evidence>
<dbReference type="PROSITE" id="PS50056">
    <property type="entry name" value="TYR_PHOSPHATASE_2"/>
    <property type="match status" value="1"/>
</dbReference>
<dbReference type="InterPro" id="IPR026893">
    <property type="entry name" value="Tyr/Ser_Pase_IphP-type"/>
</dbReference>
<dbReference type="EMBL" id="JBHTMP010000014">
    <property type="protein sequence ID" value="MFD1321716.1"/>
    <property type="molecule type" value="Genomic_DNA"/>
</dbReference>
<keyword evidence="3" id="KW-0378">Hydrolase</keyword>
<dbReference type="PANTHER" id="PTHR31126:SF1">
    <property type="entry name" value="TYROSINE SPECIFIC PROTEIN PHOSPHATASES DOMAIN-CONTAINING PROTEIN"/>
    <property type="match status" value="1"/>
</dbReference>
<evidence type="ECO:0000259" key="2">
    <source>
        <dbReference type="PROSITE" id="PS50056"/>
    </source>
</evidence>
<evidence type="ECO:0000313" key="3">
    <source>
        <dbReference type="EMBL" id="MFD1321716.1"/>
    </source>
</evidence>
<comment type="caution">
    <text evidence="3">The sequence shown here is derived from an EMBL/GenBank/DDBJ whole genome shotgun (WGS) entry which is preliminary data.</text>
</comment>
<dbReference type="InterPro" id="IPR029021">
    <property type="entry name" value="Prot-tyrosine_phosphatase-like"/>
</dbReference>
<accession>A0ABW3YDM6</accession>
<proteinExistence type="inferred from homology"/>
<dbReference type="PANTHER" id="PTHR31126">
    <property type="entry name" value="TYROSINE-PROTEIN PHOSPHATASE"/>
    <property type="match status" value="1"/>
</dbReference>
<gene>
    <name evidence="3" type="ORF">ACFQ4H_11515</name>
</gene>
<keyword evidence="4" id="KW-1185">Reference proteome</keyword>
<dbReference type="SUPFAM" id="SSF52799">
    <property type="entry name" value="(Phosphotyrosine protein) phosphatases II"/>
    <property type="match status" value="1"/>
</dbReference>
<dbReference type="Proteomes" id="UP001597260">
    <property type="component" value="Unassembled WGS sequence"/>
</dbReference>
<dbReference type="RefSeq" id="WP_377569960.1">
    <property type="nucleotide sequence ID" value="NZ_JBHTMP010000014.1"/>
</dbReference>
<reference evidence="4" key="1">
    <citation type="journal article" date="2019" name="Int. J. Syst. Evol. Microbiol.">
        <title>The Global Catalogue of Microorganisms (GCM) 10K type strain sequencing project: providing services to taxonomists for standard genome sequencing and annotation.</title>
        <authorList>
            <consortium name="The Broad Institute Genomics Platform"/>
            <consortium name="The Broad Institute Genome Sequencing Center for Infectious Disease"/>
            <person name="Wu L."/>
            <person name="Ma J."/>
        </authorList>
    </citation>
    <scope>NUCLEOTIDE SEQUENCE [LARGE SCALE GENOMIC DNA]</scope>
    <source>
        <strain evidence="4">JCM 31037</strain>
    </source>
</reference>
<dbReference type="InterPro" id="IPR000387">
    <property type="entry name" value="Tyr_Pase_dom"/>
</dbReference>
<dbReference type="GO" id="GO:0004725">
    <property type="term" value="F:protein tyrosine phosphatase activity"/>
    <property type="evidence" value="ECO:0007669"/>
    <property type="project" value="UniProtKB-EC"/>
</dbReference>
<feature type="domain" description="Tyrosine specific protein phosphatases" evidence="2">
    <location>
        <begin position="111"/>
        <end position="145"/>
    </location>
</feature>
<comment type="similarity">
    <text evidence="1">Belongs to the protein-tyrosine phosphatase family.</text>
</comment>
<evidence type="ECO:0000313" key="4">
    <source>
        <dbReference type="Proteomes" id="UP001597260"/>
    </source>
</evidence>
<dbReference type="EC" id="3.1.3.48" evidence="3"/>
<dbReference type="Pfam" id="PF13350">
    <property type="entry name" value="Y_phosphatase3"/>
    <property type="match status" value="1"/>
</dbReference>
<dbReference type="InterPro" id="IPR016130">
    <property type="entry name" value="Tyr_Pase_AS"/>
</dbReference>
<protein>
    <submittedName>
        <fullName evidence="3">Tyrosine-protein phosphatase</fullName>
        <ecNumber evidence="3">3.1.3.48</ecNumber>
    </submittedName>
</protein>
<sequence>MTQNEVGAGLALDGVAGVRNFRDAGGVGSLRHGVLYRSGALHELLPEGAQSLRRLGVRTVVDLRSVPEAADRPDIRPGEGVEHVHAPVFIEQRWPNDQDELYPLMAEYAGRSVVVVARRLLATDGAPVLVHCASGKDRTGVVVAVLQSLLGGSEAEITADFLRSNTELGLTASVAASATAHGTRPVAAGHLLGAIGWIRSHHGSISAYLLAHGATESELAALRALLS</sequence>
<dbReference type="PROSITE" id="PS00383">
    <property type="entry name" value="TYR_PHOSPHATASE_1"/>
    <property type="match status" value="1"/>
</dbReference>
<organism evidence="3 4">
    <name type="scientific">Micromonospora sonneratiae</name>
    <dbReference type="NCBI Taxonomy" id="1184706"/>
    <lineage>
        <taxon>Bacteria</taxon>
        <taxon>Bacillati</taxon>
        <taxon>Actinomycetota</taxon>
        <taxon>Actinomycetes</taxon>
        <taxon>Micromonosporales</taxon>
        <taxon>Micromonosporaceae</taxon>
        <taxon>Micromonospora</taxon>
    </lineage>
</organism>